<name>B2WI53_PYRTR</name>
<evidence type="ECO:0000313" key="2">
    <source>
        <dbReference type="Proteomes" id="UP000001471"/>
    </source>
</evidence>
<gene>
    <name evidence="1" type="ORF">PTRG_09662</name>
</gene>
<dbReference type="InParanoid" id="B2WI53"/>
<reference evidence="2" key="1">
    <citation type="journal article" date="2013" name="G3 (Bethesda)">
        <title>Comparative genomics of a plant-pathogenic fungus, Pyrenophora tritici-repentis, reveals transduplication and the impact of repeat elements on pathogenicity and population divergence.</title>
        <authorList>
            <person name="Manning V.A."/>
            <person name="Pandelova I."/>
            <person name="Dhillon B."/>
            <person name="Wilhelm L.J."/>
            <person name="Goodwin S.B."/>
            <person name="Berlin A.M."/>
            <person name="Figueroa M."/>
            <person name="Freitag M."/>
            <person name="Hane J.K."/>
            <person name="Henrissat B."/>
            <person name="Holman W.H."/>
            <person name="Kodira C.D."/>
            <person name="Martin J."/>
            <person name="Oliver R.P."/>
            <person name="Robbertse B."/>
            <person name="Schackwitz W."/>
            <person name="Schwartz D.C."/>
            <person name="Spatafora J.W."/>
            <person name="Turgeon B.G."/>
            <person name="Yandava C."/>
            <person name="Young S."/>
            <person name="Zhou S."/>
            <person name="Zeng Q."/>
            <person name="Grigoriev I.V."/>
            <person name="Ma L.-J."/>
            <person name="Ciuffetti L.M."/>
        </authorList>
    </citation>
    <scope>NUCLEOTIDE SEQUENCE [LARGE SCALE GENOMIC DNA]</scope>
    <source>
        <strain evidence="2">Pt-1C-BFP</strain>
    </source>
</reference>
<dbReference type="AlphaFoldDB" id="B2WI53"/>
<dbReference type="Proteomes" id="UP000001471">
    <property type="component" value="Unassembled WGS sequence"/>
</dbReference>
<proteinExistence type="predicted"/>
<organism evidence="1 2">
    <name type="scientific">Pyrenophora tritici-repentis (strain Pt-1C-BFP)</name>
    <name type="common">Wheat tan spot fungus</name>
    <name type="synonym">Drechslera tritici-repentis</name>
    <dbReference type="NCBI Taxonomy" id="426418"/>
    <lineage>
        <taxon>Eukaryota</taxon>
        <taxon>Fungi</taxon>
        <taxon>Dikarya</taxon>
        <taxon>Ascomycota</taxon>
        <taxon>Pezizomycotina</taxon>
        <taxon>Dothideomycetes</taxon>
        <taxon>Pleosporomycetidae</taxon>
        <taxon>Pleosporales</taxon>
        <taxon>Pleosporineae</taxon>
        <taxon>Pleosporaceae</taxon>
        <taxon>Pyrenophora</taxon>
    </lineage>
</organism>
<dbReference type="EMBL" id="DS231625">
    <property type="protein sequence ID" value="EDU42713.1"/>
    <property type="molecule type" value="Genomic_DNA"/>
</dbReference>
<accession>B2WI53</accession>
<dbReference type="HOGENOM" id="CLU_3107473_0_0_1"/>
<protein>
    <submittedName>
        <fullName evidence="1">Uncharacterized protein</fullName>
    </submittedName>
</protein>
<sequence>MYLGAWSIKWSMRRNGSETERSRINKVASYARVKNLGYDVFDVAVVVKIDF</sequence>
<evidence type="ECO:0000313" key="1">
    <source>
        <dbReference type="EMBL" id="EDU42713.1"/>
    </source>
</evidence>